<evidence type="ECO:0000313" key="3">
    <source>
        <dbReference type="Proteomes" id="UP000038010"/>
    </source>
</evidence>
<dbReference type="PANTHER" id="PTHR46112">
    <property type="entry name" value="AMINOPEPTIDASE"/>
    <property type="match status" value="1"/>
</dbReference>
<comment type="caution">
    <text evidence="2">The sequence shown here is derived from an EMBL/GenBank/DDBJ whole genome shotgun (WGS) entry which is preliminary data.</text>
</comment>
<dbReference type="SUPFAM" id="SSF53092">
    <property type="entry name" value="Creatinase/prolidase N-terminal domain"/>
    <property type="match status" value="1"/>
</dbReference>
<dbReference type="EMBL" id="LFJN01000008">
    <property type="protein sequence ID" value="KPI42124.1"/>
    <property type="molecule type" value="Genomic_DNA"/>
</dbReference>
<keyword evidence="3" id="KW-1185">Reference proteome</keyword>
<gene>
    <name evidence="2" type="ORF">AB675_5671</name>
</gene>
<sequence length="532" mass="58756">MPRDEEMAFLLREIDLDRWRHQGQPSNTPVSSDSVSFHLGRRKSNSSHFLGRPDSGQVSRTTFLQGLRFCVLFGTIIGLRALLHLAWNTAYRFCTASSPSAGVNLAAVQQCTIENLQRDLSFLKGAQPITVSEFIQRQDRLAAVLYQTGIDAFIVEPGYTFQYYSNVSQQDWEPWEPEERPFLMVMQPSIHDDDTVTAKTTYLAAHFEEDRVRQLGIPSRSALDIITWEESSNPYSELLSKAFGNAKGQSVVVDEEMRDFLVRGLSSAGFKTIGLTPDIEAIRQQKTSSEMSILRAVNTGTVEAIRAMRPCLRAGLLEKDVISILNNALLSIPGFSLFFNLVLFDSNAALPHGGKATGALALTPTTVVLIDVGAHYFGYSSDITRSFIIGEPPNTLEELSADLSLKQRVFSTVLAAQTASVAHFRPGQVAANVDLAARATITRLSPAGQNWASRFTHRVGHGIGIKAHESPYLHSGNTKTLLRENMTFTSEPGIYLPRQFGVRTEDVFAVTREKNGEVVCLSGRGARSLWDP</sequence>
<dbReference type="PANTHER" id="PTHR46112:SF2">
    <property type="entry name" value="XAA-PRO AMINOPEPTIDASE P-RELATED"/>
    <property type="match status" value="1"/>
</dbReference>
<dbReference type="InterPro" id="IPR036005">
    <property type="entry name" value="Creatinase/aminopeptidase-like"/>
</dbReference>
<dbReference type="OrthoDB" id="9995434at2759"/>
<dbReference type="Pfam" id="PF00557">
    <property type="entry name" value="Peptidase_M24"/>
    <property type="match status" value="1"/>
</dbReference>
<dbReference type="GeneID" id="28737783"/>
<dbReference type="InterPro" id="IPR029149">
    <property type="entry name" value="Creatin/AminoP/Spt16_N"/>
</dbReference>
<protein>
    <submittedName>
        <fullName evidence="2">Putative peptidase</fullName>
    </submittedName>
</protein>
<accession>A0A0N1HCK9</accession>
<dbReference type="STRING" id="1664694.A0A0N1HCK9"/>
<dbReference type="InterPro" id="IPR050659">
    <property type="entry name" value="Peptidase_M24B"/>
</dbReference>
<evidence type="ECO:0000313" key="2">
    <source>
        <dbReference type="EMBL" id="KPI42124.1"/>
    </source>
</evidence>
<dbReference type="RefSeq" id="XP_018002087.1">
    <property type="nucleotide sequence ID" value="XM_018145903.1"/>
</dbReference>
<dbReference type="Proteomes" id="UP000038010">
    <property type="component" value="Unassembled WGS sequence"/>
</dbReference>
<feature type="domain" description="Peptidase M24" evidence="1">
    <location>
        <begin position="294"/>
        <end position="511"/>
    </location>
</feature>
<dbReference type="Gene3D" id="3.90.230.10">
    <property type="entry name" value="Creatinase/methionine aminopeptidase superfamily"/>
    <property type="match status" value="1"/>
</dbReference>
<dbReference type="InterPro" id="IPR000994">
    <property type="entry name" value="Pept_M24"/>
</dbReference>
<dbReference type="SUPFAM" id="SSF55920">
    <property type="entry name" value="Creatinase/aminopeptidase"/>
    <property type="match status" value="1"/>
</dbReference>
<dbReference type="Gene3D" id="3.40.350.10">
    <property type="entry name" value="Creatinase/prolidase N-terminal domain"/>
    <property type="match status" value="1"/>
</dbReference>
<organism evidence="2 3">
    <name type="scientific">Cyphellophora attinorum</name>
    <dbReference type="NCBI Taxonomy" id="1664694"/>
    <lineage>
        <taxon>Eukaryota</taxon>
        <taxon>Fungi</taxon>
        <taxon>Dikarya</taxon>
        <taxon>Ascomycota</taxon>
        <taxon>Pezizomycotina</taxon>
        <taxon>Eurotiomycetes</taxon>
        <taxon>Chaetothyriomycetidae</taxon>
        <taxon>Chaetothyriales</taxon>
        <taxon>Cyphellophoraceae</taxon>
        <taxon>Cyphellophora</taxon>
    </lineage>
</organism>
<dbReference type="VEuPathDB" id="FungiDB:AB675_5671"/>
<evidence type="ECO:0000259" key="1">
    <source>
        <dbReference type="Pfam" id="PF00557"/>
    </source>
</evidence>
<reference evidence="2 3" key="1">
    <citation type="submission" date="2015-06" db="EMBL/GenBank/DDBJ databases">
        <title>Draft genome of the ant-associated black yeast Phialophora attae CBS 131958.</title>
        <authorList>
            <person name="Moreno L.F."/>
            <person name="Stielow B.J."/>
            <person name="de Hoog S."/>
            <person name="Vicente V.A."/>
            <person name="Weiss V.A."/>
            <person name="de Vries M."/>
            <person name="Cruz L.M."/>
            <person name="Souza E.M."/>
        </authorList>
    </citation>
    <scope>NUCLEOTIDE SEQUENCE [LARGE SCALE GENOMIC DNA]</scope>
    <source>
        <strain evidence="2 3">CBS 131958</strain>
    </source>
</reference>
<dbReference type="AlphaFoldDB" id="A0A0N1HCK9"/>
<name>A0A0N1HCK9_9EURO</name>
<proteinExistence type="predicted"/>